<dbReference type="Pfam" id="PF00535">
    <property type="entry name" value="Glycos_transf_2"/>
    <property type="match status" value="1"/>
</dbReference>
<dbReference type="InterPro" id="IPR029044">
    <property type="entry name" value="Nucleotide-diphossugar_trans"/>
</dbReference>
<dbReference type="InterPro" id="IPR050834">
    <property type="entry name" value="Glycosyltransf_2"/>
</dbReference>
<dbReference type="CDD" id="cd03801">
    <property type="entry name" value="GT4_PimA-like"/>
    <property type="match status" value="1"/>
</dbReference>
<dbReference type="Gene3D" id="3.40.50.2000">
    <property type="entry name" value="Glycogen Phosphorylase B"/>
    <property type="match status" value="2"/>
</dbReference>
<dbReference type="SUPFAM" id="SSF53756">
    <property type="entry name" value="UDP-Glycosyltransferase/glycogen phosphorylase"/>
    <property type="match status" value="1"/>
</dbReference>
<evidence type="ECO:0008006" key="5">
    <source>
        <dbReference type="Google" id="ProtNLM"/>
    </source>
</evidence>
<dbReference type="eggNOG" id="COG0438">
    <property type="taxonomic scope" value="Bacteria"/>
</dbReference>
<evidence type="ECO:0000259" key="1">
    <source>
        <dbReference type="Pfam" id="PF00534"/>
    </source>
</evidence>
<dbReference type="PANTHER" id="PTHR43685">
    <property type="entry name" value="GLYCOSYLTRANSFERASE"/>
    <property type="match status" value="1"/>
</dbReference>
<dbReference type="Gene3D" id="3.40.50.720">
    <property type="entry name" value="NAD(P)-binding Rossmann-like Domain"/>
    <property type="match status" value="1"/>
</dbReference>
<dbReference type="OrthoDB" id="9815829at2"/>
<dbReference type="CDD" id="cd00761">
    <property type="entry name" value="Glyco_tranf_GTA_type"/>
    <property type="match status" value="1"/>
</dbReference>
<dbReference type="PATRIC" id="fig|1235802.3.peg.2891"/>
<protein>
    <recommendedName>
        <fullName evidence="5">Glycosyltransferase 2-like domain-containing protein</fullName>
    </recommendedName>
</protein>
<sequence>MRFLIFGTGLFYTNRKKCFKNKNIVAFLDNDSSKQGNMIDGIEILSPKCIKNINYDCICIMTGSEYEEQIRKQLLELDIPSEKVVDFYGFRMLTDGDIMADRDEDSSWKFDFSNEPGKRLIKELNQVSSELALITVITPYYNAGKFFEQTFRSVMNQTFPWYEWIIINDGSTNQEDVQCLHKFANMDQRIRIITIENGGLSNARNVGFTNAKTEIVVPLDADDLISPQYLECVYFGLYYNKDASWCYSGGVGFYEMQYLWRKPWDAEEMKTYNSLMATAAIRKKDWKEVGGYKTEKLPYSEDWRFWLDMLALHKKPVSVSSYYFWYRRTSSGLLHALKQNPERSSYDRKIIQKAAEKADGTVKAVSYPGSFISEIYHKQEDVAWDDRRIISKKKNITRLLMIIPWMVMGGADKFNLDLLSGLDKTKFEVSIMTTIPSNNDWQYRFAEITDEIFHLPEFLDPAHYLEFVTYYIKTRQIDILFVSNSTEGYYMLPALRKAFINLRIIDYVHMEEWYWKCGGHARTSGMMGAVLNKTFVCNSATRKVLLEYFNRASKQVQTLYIGVDEEKFCPEKISSGYLYKTLEIERERPVILFPCRIHPQKRPFMVLEIADRIQQIHPEIVFVVVGDGPQLEELKGEIAKRNLEQSVMCIGRCDDMASCYKDAYLTLICSVKEGLALTAYESCSMGVPVISSAVGGQGDLIDEYVGKLITMRQKEDISLDDRKFEEKEIREYVHAISELLENKEWYRKCSINCRKRIVEKFSIKKMVENVENELDQLMHTENLEENKKKSQELQHFGYLAEEFYTLATALAVRENGYNIM</sequence>
<evidence type="ECO:0000313" key="4">
    <source>
        <dbReference type="Proteomes" id="UP000012589"/>
    </source>
</evidence>
<comment type="caution">
    <text evidence="3">The sequence shown here is derived from an EMBL/GenBank/DDBJ whole genome shotgun (WGS) entry which is preliminary data.</text>
</comment>
<reference evidence="3 4" key="1">
    <citation type="journal article" date="2014" name="Genome Announc.">
        <title>Draft genome sequences of the altered schaedler flora, a defined bacterial community from gnotobiotic mice.</title>
        <authorList>
            <person name="Wannemuehler M.J."/>
            <person name="Overstreet A.M."/>
            <person name="Ward D.V."/>
            <person name="Phillips G.J."/>
        </authorList>
    </citation>
    <scope>NUCLEOTIDE SEQUENCE [LARGE SCALE GENOMIC DNA]</scope>
    <source>
        <strain evidence="3 4">ASF492</strain>
    </source>
</reference>
<keyword evidence="4" id="KW-1185">Reference proteome</keyword>
<dbReference type="InterPro" id="IPR001296">
    <property type="entry name" value="Glyco_trans_1"/>
</dbReference>
<dbReference type="EMBL" id="AQFT01000087">
    <property type="protein sequence ID" value="EMZ25723.1"/>
    <property type="molecule type" value="Genomic_DNA"/>
</dbReference>
<dbReference type="Proteomes" id="UP000012589">
    <property type="component" value="Unassembled WGS sequence"/>
</dbReference>
<evidence type="ECO:0000313" key="3">
    <source>
        <dbReference type="EMBL" id="EMZ25723.1"/>
    </source>
</evidence>
<dbReference type="InterPro" id="IPR001173">
    <property type="entry name" value="Glyco_trans_2-like"/>
</dbReference>
<feature type="domain" description="Glycosyltransferase 2-like" evidence="2">
    <location>
        <begin position="135"/>
        <end position="242"/>
    </location>
</feature>
<feature type="domain" description="Glycosyl transferase family 1" evidence="1">
    <location>
        <begin position="583"/>
        <end position="753"/>
    </location>
</feature>
<gene>
    <name evidence="3" type="ORF">C823_02739</name>
</gene>
<name>N2AGX6_9FIRM</name>
<dbReference type="HOGENOM" id="CLU_010422_0_0_9"/>
<proteinExistence type="predicted"/>
<dbReference type="AlphaFoldDB" id="N2AGX6"/>
<dbReference type="Pfam" id="PF00534">
    <property type="entry name" value="Glycos_transf_1"/>
    <property type="match status" value="1"/>
</dbReference>
<dbReference type="Gene3D" id="3.90.550.10">
    <property type="entry name" value="Spore Coat Polysaccharide Biosynthesis Protein SpsA, Chain A"/>
    <property type="match status" value="1"/>
</dbReference>
<dbReference type="STRING" id="1235802.C823_02739"/>
<accession>N2AGX6</accession>
<dbReference type="SUPFAM" id="SSF53448">
    <property type="entry name" value="Nucleotide-diphospho-sugar transferases"/>
    <property type="match status" value="1"/>
</dbReference>
<dbReference type="GO" id="GO:0016757">
    <property type="term" value="F:glycosyltransferase activity"/>
    <property type="evidence" value="ECO:0007669"/>
    <property type="project" value="InterPro"/>
</dbReference>
<evidence type="ECO:0000259" key="2">
    <source>
        <dbReference type="Pfam" id="PF00535"/>
    </source>
</evidence>
<organism evidence="3 4">
    <name type="scientific">Eubacterium plexicaudatum ASF492</name>
    <dbReference type="NCBI Taxonomy" id="1235802"/>
    <lineage>
        <taxon>Bacteria</taxon>
        <taxon>Bacillati</taxon>
        <taxon>Bacillota</taxon>
        <taxon>Clostridia</taxon>
        <taxon>Eubacteriales</taxon>
        <taxon>Eubacteriaceae</taxon>
        <taxon>Eubacterium</taxon>
    </lineage>
</organism>
<dbReference type="PANTHER" id="PTHR43685:SF2">
    <property type="entry name" value="GLYCOSYLTRANSFERASE 2-LIKE DOMAIN-CONTAINING PROTEIN"/>
    <property type="match status" value="1"/>
</dbReference>